<dbReference type="Proteomes" id="UP000000561">
    <property type="component" value="Chromosome 11"/>
</dbReference>
<dbReference type="EMBL" id="CM003150">
    <property type="protein sequence ID" value="KIS67961.1"/>
    <property type="molecule type" value="Genomic_DNA"/>
</dbReference>
<evidence type="ECO:0000313" key="3">
    <source>
        <dbReference type="Proteomes" id="UP000000561"/>
    </source>
</evidence>
<sequence length="616" mass="67786">MTAGSRKRRRPDGRNVSPPLTASTLLTRNLQLLPVGLTQLPNDETFVSRLRQDIENLLSGFAEALLLAVCTSKSSVSRIQETGLLSSMIGSSTGATESSQLAFSAFSVFAHLWRQKGWHYIQFAFGDHTDSKRAVSDAICRVLLEHLEPYMNAGNRSCTREQELRDSIAFTDIKQVLTAVGIPFALFLFWSTQVYPTSGIGVKHCRPAMERIPIEQCYYDLLLDLPSSVSKHLQEEQRTKRFANSLTADLTEVLCRLVGQTPNDKLADQVSPPVLSAAQIQRSKKGQRQPWQDQVGSRDSITKSETDSVFDIIPASCLATRLPRTWPSVRVMSSLEANKEFGRVGRLVRISSGTVGTLSAGPSSAVQVSHRGGQGSTAAESREVVAGLSRGDMVRLKAKQRLARASMDISKLLDQHGGQTGSVMDYTPIPVEMSEPAEPDALGSVQGGECQSTRYEIETPSWIKRAKYTSKMQPWLEESSMPTQQSLQRSSTSKRCYREVRDKIMRCSVDTARSGEGGAETETSIADYGEWILQSFRETRHELQQECRETNEQVRAQGDSQPGIHVVGGDVPSVEDAGTLTMASLYRLAAEHTKTAAVERGERLKRSARASGSPSK</sequence>
<feature type="region of interest" description="Disordered" evidence="1">
    <location>
        <begin position="281"/>
        <end position="302"/>
    </location>
</feature>
<dbReference type="RefSeq" id="XP_011390529.1">
    <property type="nucleotide sequence ID" value="XM_011392227.1"/>
</dbReference>
<feature type="compositionally biased region" description="Polar residues" evidence="1">
    <location>
        <begin position="289"/>
        <end position="299"/>
    </location>
</feature>
<dbReference type="eggNOG" id="ENOG502T0UD">
    <property type="taxonomic scope" value="Eukaryota"/>
</dbReference>
<feature type="compositionally biased region" description="Basic residues" evidence="1">
    <location>
        <begin position="1"/>
        <end position="11"/>
    </location>
</feature>
<dbReference type="InParanoid" id="A0A0D1DWE5"/>
<reference evidence="2 3" key="1">
    <citation type="journal article" date="2006" name="Nature">
        <title>Insights from the genome of the biotrophic fungal plant pathogen Ustilago maydis.</title>
        <authorList>
            <person name="Kamper J."/>
            <person name="Kahmann R."/>
            <person name="Bolker M."/>
            <person name="Ma L.J."/>
            <person name="Brefort T."/>
            <person name="Saville B.J."/>
            <person name="Banuett F."/>
            <person name="Kronstad J.W."/>
            <person name="Gold S.E."/>
            <person name="Muller O."/>
            <person name="Perlin M.H."/>
            <person name="Wosten H.A."/>
            <person name="de Vries R."/>
            <person name="Ruiz-Herrera J."/>
            <person name="Reynaga-Pena C.G."/>
            <person name="Snetselaar K."/>
            <person name="McCann M."/>
            <person name="Perez-Martin J."/>
            <person name="Feldbrugge M."/>
            <person name="Basse C.W."/>
            <person name="Steinberg G."/>
            <person name="Ibeas J.I."/>
            <person name="Holloman W."/>
            <person name="Guzman P."/>
            <person name="Farman M."/>
            <person name="Stajich J.E."/>
            <person name="Sentandreu R."/>
            <person name="Gonzalez-Prieto J.M."/>
            <person name="Kennell J.C."/>
            <person name="Molina L."/>
            <person name="Schirawski J."/>
            <person name="Mendoza-Mendoza A."/>
            <person name="Greilinger D."/>
            <person name="Munch K."/>
            <person name="Rossel N."/>
            <person name="Scherer M."/>
            <person name="Vranes M."/>
            <person name="Ladendorf O."/>
            <person name="Vincon V."/>
            <person name="Fuchs U."/>
            <person name="Sandrock B."/>
            <person name="Meng S."/>
            <person name="Ho E.C."/>
            <person name="Cahill M.J."/>
            <person name="Boyce K.J."/>
            <person name="Klose J."/>
            <person name="Klosterman S.J."/>
            <person name="Deelstra H.J."/>
            <person name="Ortiz-Castellanos L."/>
            <person name="Li W."/>
            <person name="Sanchez-Alonso P."/>
            <person name="Schreier P.H."/>
            <person name="Hauser-Hahn I."/>
            <person name="Vaupel M."/>
            <person name="Koopmann E."/>
            <person name="Friedrich G."/>
            <person name="Voss H."/>
            <person name="Schluter T."/>
            <person name="Margolis J."/>
            <person name="Platt D."/>
            <person name="Swimmer C."/>
            <person name="Gnirke A."/>
            <person name="Chen F."/>
            <person name="Vysotskaia V."/>
            <person name="Mannhaupt G."/>
            <person name="Guldener U."/>
            <person name="Munsterkotter M."/>
            <person name="Haase D."/>
            <person name="Oesterheld M."/>
            <person name="Mewes H.W."/>
            <person name="Mauceli E.W."/>
            <person name="DeCaprio D."/>
            <person name="Wade C.M."/>
            <person name="Butler J."/>
            <person name="Young S."/>
            <person name="Jaffe D.B."/>
            <person name="Calvo S."/>
            <person name="Nusbaum C."/>
            <person name="Galagan J."/>
            <person name="Birren B.W."/>
        </authorList>
    </citation>
    <scope>NUCLEOTIDE SEQUENCE [LARGE SCALE GENOMIC DNA]</scope>
    <source>
        <strain evidence="3">DSM 14603 / FGSC 9021 / UM521</strain>
    </source>
</reference>
<feature type="region of interest" description="Disordered" evidence="1">
    <location>
        <begin position="359"/>
        <end position="381"/>
    </location>
</feature>
<dbReference type="GeneID" id="23566977"/>
<evidence type="ECO:0000313" key="2">
    <source>
        <dbReference type="EMBL" id="KIS67961.1"/>
    </source>
</evidence>
<dbReference type="OrthoDB" id="2547097at2759"/>
<keyword evidence="3" id="KW-1185">Reference proteome</keyword>
<name>A0A0D1DWE5_MYCMD</name>
<dbReference type="KEGG" id="uma:UMAG_11046"/>
<accession>A0A0D1DWE5</accession>
<organism evidence="2 3">
    <name type="scientific">Mycosarcoma maydis</name>
    <name type="common">Corn smut fungus</name>
    <name type="synonym">Ustilago maydis</name>
    <dbReference type="NCBI Taxonomy" id="5270"/>
    <lineage>
        <taxon>Eukaryota</taxon>
        <taxon>Fungi</taxon>
        <taxon>Dikarya</taxon>
        <taxon>Basidiomycota</taxon>
        <taxon>Ustilaginomycotina</taxon>
        <taxon>Ustilaginomycetes</taxon>
        <taxon>Ustilaginales</taxon>
        <taxon>Ustilaginaceae</taxon>
        <taxon>Mycosarcoma</taxon>
    </lineage>
</organism>
<gene>
    <name evidence="2" type="ORF">UMAG_11046</name>
</gene>
<proteinExistence type="predicted"/>
<dbReference type="AlphaFoldDB" id="A0A0D1DWE5"/>
<protein>
    <submittedName>
        <fullName evidence="2">Uncharacterized protein</fullName>
    </submittedName>
</protein>
<dbReference type="VEuPathDB" id="FungiDB:UMAG_11046"/>
<feature type="region of interest" description="Disordered" evidence="1">
    <location>
        <begin position="597"/>
        <end position="616"/>
    </location>
</feature>
<feature type="region of interest" description="Disordered" evidence="1">
    <location>
        <begin position="1"/>
        <end position="20"/>
    </location>
</feature>
<evidence type="ECO:0000256" key="1">
    <source>
        <dbReference type="SAM" id="MobiDB-lite"/>
    </source>
</evidence>